<protein>
    <submittedName>
        <fullName evidence="2">Uncharacterized protein</fullName>
    </submittedName>
</protein>
<evidence type="ECO:0000313" key="3">
    <source>
        <dbReference type="Proteomes" id="UP001163846"/>
    </source>
</evidence>
<organism evidence="2 3">
    <name type="scientific">Lentinula raphanica</name>
    <dbReference type="NCBI Taxonomy" id="153919"/>
    <lineage>
        <taxon>Eukaryota</taxon>
        <taxon>Fungi</taxon>
        <taxon>Dikarya</taxon>
        <taxon>Basidiomycota</taxon>
        <taxon>Agaricomycotina</taxon>
        <taxon>Agaricomycetes</taxon>
        <taxon>Agaricomycetidae</taxon>
        <taxon>Agaricales</taxon>
        <taxon>Marasmiineae</taxon>
        <taxon>Omphalotaceae</taxon>
        <taxon>Lentinula</taxon>
    </lineage>
</organism>
<gene>
    <name evidence="2" type="ORF">F5878DRAFT_665846</name>
</gene>
<dbReference type="AlphaFoldDB" id="A0AA38NYX6"/>
<reference evidence="2" key="1">
    <citation type="submission" date="2022-08" db="EMBL/GenBank/DDBJ databases">
        <authorList>
            <consortium name="DOE Joint Genome Institute"/>
            <person name="Min B."/>
            <person name="Riley R."/>
            <person name="Sierra-Patev S."/>
            <person name="Naranjo-Ortiz M."/>
            <person name="Looney B."/>
            <person name="Konkel Z."/>
            <person name="Slot J.C."/>
            <person name="Sakamoto Y."/>
            <person name="Steenwyk J.L."/>
            <person name="Rokas A."/>
            <person name="Carro J."/>
            <person name="Camarero S."/>
            <person name="Ferreira P."/>
            <person name="Molpeceres G."/>
            <person name="Ruiz-Duenas F.J."/>
            <person name="Serrano A."/>
            <person name="Henrissat B."/>
            <person name="Drula E."/>
            <person name="Hughes K.W."/>
            <person name="Mata J.L."/>
            <person name="Ishikawa N.K."/>
            <person name="Vargas-Isla R."/>
            <person name="Ushijima S."/>
            <person name="Smith C.A."/>
            <person name="Ahrendt S."/>
            <person name="Andreopoulos W."/>
            <person name="He G."/>
            <person name="Labutti K."/>
            <person name="Lipzen A."/>
            <person name="Ng V."/>
            <person name="Sandor L."/>
            <person name="Barry K."/>
            <person name="Martinez A.T."/>
            <person name="Xiao Y."/>
            <person name="Gibbons J.G."/>
            <person name="Terashima K."/>
            <person name="Hibbett D.S."/>
            <person name="Grigoriev I.V."/>
        </authorList>
    </citation>
    <scope>NUCLEOTIDE SEQUENCE</scope>
    <source>
        <strain evidence="2">TFB9207</strain>
    </source>
</reference>
<dbReference type="Proteomes" id="UP001163846">
    <property type="component" value="Unassembled WGS sequence"/>
</dbReference>
<keyword evidence="3" id="KW-1185">Reference proteome</keyword>
<evidence type="ECO:0000313" key="2">
    <source>
        <dbReference type="EMBL" id="KAJ3833209.1"/>
    </source>
</evidence>
<feature type="region of interest" description="Disordered" evidence="1">
    <location>
        <begin position="392"/>
        <end position="414"/>
    </location>
</feature>
<comment type="caution">
    <text evidence="2">The sequence shown here is derived from an EMBL/GenBank/DDBJ whole genome shotgun (WGS) entry which is preliminary data.</text>
</comment>
<evidence type="ECO:0000256" key="1">
    <source>
        <dbReference type="SAM" id="MobiDB-lite"/>
    </source>
</evidence>
<dbReference type="EMBL" id="MU806747">
    <property type="protein sequence ID" value="KAJ3833209.1"/>
    <property type="molecule type" value="Genomic_DNA"/>
</dbReference>
<accession>A0AA38NYX6</accession>
<sequence length="723" mass="80932">MAYARARANGSWAASHMERSLNKRQFTSKGRVSIPQMATAIKSHAGLVGREYPEYKLYITSPNSRRLPEPLLGLQNVRLRANYLYGEHDPLLHPQPYDSAVPHLPLIPLPELDHILWLFPDESLFQPIDGFKLAAEPIGHLPKEMIEALEHEYMSIIRDLHASAPSSVSPATSFSSSPSTTSPSAVNDGKVKIYRSRIQYLLGHLKHEASTFSESLMAWRICQRVCLELRARITWIQSVEPRWGVHQAYRVPSLRAVIGALTDRPEIAESCLRVGIPIWLYRRMPANPEVIVEQWYTDDNPCQTTKSIVEPLASFKDADPSYSTIYSGTLGTLERYHQMAKHNEELAFPGSVFDSVLSNPNHISNQPSLPLPPEPVESTSGQLIMRKPDPLKKNSIARSKPYSKQTKPSAKQVDHGRNKFAPVTSMIMPPTISVWVKASQEVGANFRDSQPARSGVPRGYVLPDPSMLGGMNAKLYQPFLKMYLKLRPLLHYRLHKVGVISASLSNAEWRKILGLGMLKSTDGTQASKDCANLVQALQETLNGSGLDVDFTNLEAIVPEWKGNQIHADLPPQACTEILDEIIHLSFKSELLLADRFLYKLDPIPFNEESVEEGQIQDDLAASNMMDRSIKVAAIPGIITGHMGFGSPSLAARQEGIYNLYRIMRGWGFSYEIPASTRMFLERLAPGQVSVPNELDRAEYLIALHYISTYADYFKRAPVIPHAF</sequence>
<name>A0AA38NYX6_9AGAR</name>
<proteinExistence type="predicted"/>